<feature type="compositionally biased region" description="Basic and acidic residues" evidence="1">
    <location>
        <begin position="837"/>
        <end position="866"/>
    </location>
</feature>
<gene>
    <name evidence="2" type="ORF">PECAL_3P19590</name>
</gene>
<dbReference type="Proteomes" id="UP000789595">
    <property type="component" value="Unassembled WGS sequence"/>
</dbReference>
<feature type="compositionally biased region" description="Pro residues" evidence="1">
    <location>
        <begin position="460"/>
        <end position="478"/>
    </location>
</feature>
<evidence type="ECO:0000313" key="3">
    <source>
        <dbReference type="Proteomes" id="UP000789595"/>
    </source>
</evidence>
<feature type="compositionally biased region" description="Low complexity" evidence="1">
    <location>
        <begin position="376"/>
        <end position="429"/>
    </location>
</feature>
<feature type="compositionally biased region" description="Pro residues" evidence="1">
    <location>
        <begin position="867"/>
        <end position="879"/>
    </location>
</feature>
<reference evidence="2" key="1">
    <citation type="submission" date="2021-11" db="EMBL/GenBank/DDBJ databases">
        <authorList>
            <consortium name="Genoscope - CEA"/>
            <person name="William W."/>
        </authorList>
    </citation>
    <scope>NUCLEOTIDE SEQUENCE</scope>
</reference>
<sequence>MFSSKKKRPKRRDPPDAALLSSLSVLYAFIDEHKVPWLYRDCADDRCKNKILKALAKNTLAKDLEERKVVLEAKACAMAVVECLRSRAPLTSYGLYDSFLEAKTPSNIQSLIFDKLDKTAQRGLGDLCAHLSKVWDRTGTTGLTLQQLAHVLAPVLLRRDEQKPERTEAIKRQKCAAQLLTLPWASPKKRDIVTRARGHWSTVKAARRAASNSNPVARRSLKVTWKKGQGPSTDALLASAFAQFGRVSRAGRSARNSGVVMFDDSQNRDAAFKGYEGPWTLRKADSPKPQKRPPPSPIKEEVLPASPAAAELNARAKQAPVQWPAPRRFSDDDIVPAPAPAPAAAAAARSAVAAIAAAAAAAPAPSAPPAEPDAPPSRAEAPAARATKAAARAARALDATAPAKAPAAAPAPAKARVPPIGGAEAAAPAPAAPPAPAPAKAPAAAPPQQAAVDRAVRAPVEPPEPAPATPAKPPPQLPPRSRAHMTPRTVDRKKQSAKADVEARTLKVSWPDFAPRPSDDDLKRTFSEFGNVVHCGVGTKKKSGLVVFGKAEDCAAAARGYRGPMVVQRLGDVDPAKTTPPRSQSPRPTTPAHSYDPARLLKVSWPKDSERPTERELRASFEAIAPVTNVGLGGGNAALVVFADADGMNKAGSSYDGPWRVAPARSASPRPPMMKPMGREVAVAQSAPAKGPGRAPPPMQPPMGREVAVHNSAPAADDAAKAAKHRRRAAKARAAADAGPPPRADAEAERARALHDKLERQARSDEAARLAAPPPRPSPVYERVASKLSATRRDQDAALEKEAAMWRERALRAEAAMSKPPPESPAVATMFQQHAASLREEVKATIEAALKEDRPAATPIKDDRPPPLEAAPPSPPSPPSLEGADDAPPAPLSPWRQAAQEAREDLAVSTEKTSEADDAFAKLMAKQHALAAKLEGDLERIREGMDEFTPPSTARALVPQTFDLLPARPPPPIYGYARPSSIRHLEPAFRPTNPALREWWAGVTRSSRAY</sequence>
<feature type="compositionally biased region" description="Basic and acidic residues" evidence="1">
    <location>
        <begin position="489"/>
        <end position="503"/>
    </location>
</feature>
<dbReference type="AlphaFoldDB" id="A0A8J2SQH3"/>
<proteinExistence type="predicted"/>
<feature type="compositionally biased region" description="Basic residues" evidence="1">
    <location>
        <begin position="722"/>
        <end position="731"/>
    </location>
</feature>
<feature type="compositionally biased region" description="Basic and acidic residues" evidence="1">
    <location>
        <begin position="744"/>
        <end position="768"/>
    </location>
</feature>
<feature type="region of interest" description="Disordered" evidence="1">
    <location>
        <begin position="357"/>
        <end position="503"/>
    </location>
</feature>
<comment type="caution">
    <text evidence="2">The sequence shown here is derived from an EMBL/GenBank/DDBJ whole genome shotgun (WGS) entry which is preliminary data.</text>
</comment>
<dbReference type="Gene3D" id="3.30.70.330">
    <property type="match status" value="1"/>
</dbReference>
<feature type="region of interest" description="Disordered" evidence="1">
    <location>
        <begin position="572"/>
        <end position="598"/>
    </location>
</feature>
<feature type="compositionally biased region" description="Low complexity" evidence="1">
    <location>
        <begin position="440"/>
        <end position="451"/>
    </location>
</feature>
<feature type="region of interest" description="Disordered" evidence="1">
    <location>
        <begin position="275"/>
        <end position="336"/>
    </location>
</feature>
<evidence type="ECO:0000256" key="1">
    <source>
        <dbReference type="SAM" id="MobiDB-lite"/>
    </source>
</evidence>
<dbReference type="InterPro" id="IPR035979">
    <property type="entry name" value="RBD_domain_sf"/>
</dbReference>
<dbReference type="Gene3D" id="1.10.555.10">
    <property type="entry name" value="Rho GTPase activation protein"/>
    <property type="match status" value="1"/>
</dbReference>
<dbReference type="EMBL" id="CAKKNE010000003">
    <property type="protein sequence ID" value="CAH0371987.1"/>
    <property type="molecule type" value="Genomic_DNA"/>
</dbReference>
<feature type="compositionally biased region" description="Basic and acidic residues" evidence="1">
    <location>
        <begin position="791"/>
        <end position="812"/>
    </location>
</feature>
<organism evidence="2 3">
    <name type="scientific">Pelagomonas calceolata</name>
    <dbReference type="NCBI Taxonomy" id="35677"/>
    <lineage>
        <taxon>Eukaryota</taxon>
        <taxon>Sar</taxon>
        <taxon>Stramenopiles</taxon>
        <taxon>Ochrophyta</taxon>
        <taxon>Pelagophyceae</taxon>
        <taxon>Pelagomonadales</taxon>
        <taxon>Pelagomonadaceae</taxon>
        <taxon>Pelagomonas</taxon>
    </lineage>
</organism>
<feature type="region of interest" description="Disordered" evidence="1">
    <location>
        <begin position="681"/>
        <end position="914"/>
    </location>
</feature>
<evidence type="ECO:0000313" key="2">
    <source>
        <dbReference type="EMBL" id="CAH0371987.1"/>
    </source>
</evidence>
<dbReference type="InterPro" id="IPR012677">
    <property type="entry name" value="Nucleotide-bd_a/b_plait_sf"/>
</dbReference>
<dbReference type="InterPro" id="IPR008936">
    <property type="entry name" value="Rho_GTPase_activation_prot"/>
</dbReference>
<keyword evidence="3" id="KW-1185">Reference proteome</keyword>
<evidence type="ECO:0008006" key="4">
    <source>
        <dbReference type="Google" id="ProtNLM"/>
    </source>
</evidence>
<dbReference type="SUPFAM" id="SSF54928">
    <property type="entry name" value="RNA-binding domain, RBD"/>
    <property type="match status" value="1"/>
</dbReference>
<dbReference type="GO" id="GO:0003676">
    <property type="term" value="F:nucleic acid binding"/>
    <property type="evidence" value="ECO:0007669"/>
    <property type="project" value="InterPro"/>
</dbReference>
<protein>
    <recommendedName>
        <fullName evidence="4">RRM domain-containing protein</fullName>
    </recommendedName>
</protein>
<name>A0A8J2SQH3_9STRA</name>
<feature type="compositionally biased region" description="Pro residues" evidence="1">
    <location>
        <begin position="365"/>
        <end position="375"/>
    </location>
</feature>
<dbReference type="SUPFAM" id="SSF48350">
    <property type="entry name" value="GTPase activation domain, GAP"/>
    <property type="match status" value="1"/>
</dbReference>
<feature type="compositionally biased region" description="Pro residues" evidence="1">
    <location>
        <begin position="430"/>
        <end position="439"/>
    </location>
</feature>
<feature type="compositionally biased region" description="Low complexity" evidence="1">
    <location>
        <begin position="579"/>
        <end position="591"/>
    </location>
</feature>
<accession>A0A8J2SQH3</accession>